<dbReference type="AlphaFoldDB" id="A0A917IR35"/>
<dbReference type="PANTHER" id="PTHR42776:SF13">
    <property type="entry name" value="DIPEPTIDYL-PEPTIDASE 5"/>
    <property type="match status" value="1"/>
</dbReference>
<comment type="caution">
    <text evidence="4">The sequence shown here is derived from an EMBL/GenBank/DDBJ whole genome shotgun (WGS) entry which is preliminary data.</text>
</comment>
<dbReference type="GO" id="GO:0006508">
    <property type="term" value="P:proteolysis"/>
    <property type="evidence" value="ECO:0007669"/>
    <property type="project" value="InterPro"/>
</dbReference>
<dbReference type="PANTHER" id="PTHR42776">
    <property type="entry name" value="SERINE PEPTIDASE S9 FAMILY MEMBER"/>
    <property type="match status" value="1"/>
</dbReference>
<evidence type="ECO:0000313" key="5">
    <source>
        <dbReference type="Proteomes" id="UP000600171"/>
    </source>
</evidence>
<organism evidence="4 5">
    <name type="scientific">Rothia aerolata</name>
    <dbReference type="NCBI Taxonomy" id="1812262"/>
    <lineage>
        <taxon>Bacteria</taxon>
        <taxon>Bacillati</taxon>
        <taxon>Actinomycetota</taxon>
        <taxon>Actinomycetes</taxon>
        <taxon>Micrococcales</taxon>
        <taxon>Micrococcaceae</taxon>
        <taxon>Rothia</taxon>
    </lineage>
</organism>
<evidence type="ECO:0000259" key="3">
    <source>
        <dbReference type="Pfam" id="PF00326"/>
    </source>
</evidence>
<dbReference type="InterPro" id="IPR001375">
    <property type="entry name" value="Peptidase_S9_cat"/>
</dbReference>
<accession>A0A917IR35</accession>
<proteinExistence type="predicted"/>
<evidence type="ECO:0000256" key="1">
    <source>
        <dbReference type="ARBA" id="ARBA00022729"/>
    </source>
</evidence>
<dbReference type="InterPro" id="IPR029058">
    <property type="entry name" value="AB_hydrolase_fold"/>
</dbReference>
<keyword evidence="5" id="KW-1185">Reference proteome</keyword>
<dbReference type="RefSeq" id="WP_188358980.1">
    <property type="nucleotide sequence ID" value="NZ_BMDC01000001.1"/>
</dbReference>
<gene>
    <name evidence="4" type="ORF">GCM10007359_07660</name>
</gene>
<dbReference type="GO" id="GO:0004252">
    <property type="term" value="F:serine-type endopeptidase activity"/>
    <property type="evidence" value="ECO:0007669"/>
    <property type="project" value="TreeGrafter"/>
</dbReference>
<reference evidence="4 5" key="1">
    <citation type="journal article" date="2014" name="Int. J. Syst. Evol. Microbiol.">
        <title>Complete genome sequence of Corynebacterium casei LMG S-19264T (=DSM 44701T), isolated from a smear-ripened cheese.</title>
        <authorList>
            <consortium name="US DOE Joint Genome Institute (JGI-PGF)"/>
            <person name="Walter F."/>
            <person name="Albersmeier A."/>
            <person name="Kalinowski J."/>
            <person name="Ruckert C."/>
        </authorList>
    </citation>
    <scope>NUCLEOTIDE SEQUENCE [LARGE SCALE GENOMIC DNA]</scope>
    <source>
        <strain evidence="4 5">CCM 8669</strain>
    </source>
</reference>
<dbReference type="Gene3D" id="3.40.50.1820">
    <property type="entry name" value="alpha/beta hydrolase"/>
    <property type="match status" value="1"/>
</dbReference>
<protein>
    <recommendedName>
        <fullName evidence="3">Peptidase S9 prolyl oligopeptidase catalytic domain-containing protein</fullName>
    </recommendedName>
</protein>
<dbReference type="Proteomes" id="UP000600171">
    <property type="component" value="Unassembled WGS sequence"/>
</dbReference>
<dbReference type="SUPFAM" id="SSF82171">
    <property type="entry name" value="DPP6 N-terminal domain-like"/>
    <property type="match status" value="1"/>
</dbReference>
<dbReference type="SUPFAM" id="SSF53474">
    <property type="entry name" value="alpha/beta-Hydrolases"/>
    <property type="match status" value="1"/>
</dbReference>
<keyword evidence="1" id="KW-0732">Signal</keyword>
<evidence type="ECO:0000256" key="2">
    <source>
        <dbReference type="ARBA" id="ARBA00022801"/>
    </source>
</evidence>
<dbReference type="EMBL" id="BMDC01000001">
    <property type="protein sequence ID" value="GGH59965.1"/>
    <property type="molecule type" value="Genomic_DNA"/>
</dbReference>
<feature type="domain" description="Peptidase S9 prolyl oligopeptidase catalytic" evidence="3">
    <location>
        <begin position="440"/>
        <end position="645"/>
    </location>
</feature>
<dbReference type="Pfam" id="PF00326">
    <property type="entry name" value="Peptidase_S9"/>
    <property type="match status" value="1"/>
</dbReference>
<keyword evidence="2" id="KW-0378">Hydrolase</keyword>
<sequence>MSSTYLESLISSPRITQLTANRAGDALVSVNSLNRKGSAYRSQLHAVGEAGHDFSTFPLTAPDSNAKLLALGEDGSVFITLDQKVDGAESDSLTGVYRLPRRGEAQLEFSFPGTISKLEVRGVGEGQTLIFSAAALASTEAEAQEILDEREKTGVSAVLYEDFPTRYWDRDLGIGQETLYLKERGKDPVRIETPEGILTGFTADPTGRRALVNIRKNLRGVHERTSVYLLDLFGKEETRPVATADERVSWTASSFNPSATLAMLEKVHTWLPDQALKVEAAVYNFETGEITVQCRDLDRWPAQTVWIDDANFAFVADNLGASAIFRAEVDGEVIQLTDDANHYSQLAYTSGTLLALCDNHRQAPYPVRIYEDVTAGVGTVKKIDSPIEELQAPGRLEKLTTTAEDGTEITSWLALPESGEGPFPLVVFAHGGPWGSWNSWTFRWNPWVLTEAGYAVLMPDPGISTGYGQAMIERGGQSVGKEPYEDIMAVVEDVAARADIDGERAAFMGGSYGGYMTNWVAGKTGDRFRCFVSHASIWNQEHMYFTTDNGMWHEWMWEGEDNVRNTYSPHQFASQIKAPMLVIHGDKDYRVPISQAHMLWFDLKRNSPELDHRYLYFPDEGHWILKPGNSKIWYETVLAFLNEHVLGEESGRPRLLG</sequence>
<evidence type="ECO:0000313" key="4">
    <source>
        <dbReference type="EMBL" id="GGH59965.1"/>
    </source>
</evidence>
<name>A0A917IR35_9MICC</name>